<dbReference type="Proteomes" id="UP000037442">
    <property type="component" value="Unassembled WGS sequence"/>
</dbReference>
<evidence type="ECO:0000313" key="2">
    <source>
        <dbReference type="Proteomes" id="UP000037442"/>
    </source>
</evidence>
<dbReference type="EMBL" id="JNVD01000013">
    <property type="protein sequence ID" value="KOC23908.1"/>
    <property type="molecule type" value="Genomic_DNA"/>
</dbReference>
<gene>
    <name evidence="1" type="ORF">GL58_02680</name>
</gene>
<comment type="caution">
    <text evidence="1">The sequence shown here is derived from an EMBL/GenBank/DDBJ whole genome shotgun (WGS) entry which is preliminary data.</text>
</comment>
<dbReference type="AlphaFoldDB" id="A0A0L7MQP1"/>
<accession>A0A0L7MQP1</accession>
<name>A0A0L7MQP1_COMTE</name>
<sequence length="98" mass="10610">MSMDARIMEETAYGRAALKKLGEVPGNFRIYSAGWLGNFSNPHGMQVSGAEFRQAKSGPNKGKLHFKIEGTDRTTYVSKAEIEAEHAADPATEGAQHG</sequence>
<protein>
    <submittedName>
        <fullName evidence="1">Uncharacterized protein</fullName>
    </submittedName>
</protein>
<dbReference type="PATRIC" id="fig|285.49.peg.562"/>
<proteinExistence type="predicted"/>
<evidence type="ECO:0000313" key="1">
    <source>
        <dbReference type="EMBL" id="KOC23908.1"/>
    </source>
</evidence>
<organism evidence="1 2">
    <name type="scientific">Comamonas testosteroni</name>
    <name type="common">Pseudomonas testosteroni</name>
    <dbReference type="NCBI Taxonomy" id="285"/>
    <lineage>
        <taxon>Bacteria</taxon>
        <taxon>Pseudomonadati</taxon>
        <taxon>Pseudomonadota</taxon>
        <taxon>Betaproteobacteria</taxon>
        <taxon>Burkholderiales</taxon>
        <taxon>Comamonadaceae</taxon>
        <taxon>Comamonas</taxon>
    </lineage>
</organism>
<reference evidence="2" key="1">
    <citation type="submission" date="2014-06" db="EMBL/GenBank/DDBJ databases">
        <title>Draft genome sequence of C. testosteroni WDL7.</title>
        <authorList>
            <person name="Wu Y."/>
            <person name="Seshan H."/>
            <person name="Arumugam K."/>
        </authorList>
    </citation>
    <scope>NUCLEOTIDE SEQUENCE [LARGE SCALE GENOMIC DNA]</scope>
    <source>
        <strain evidence="2">WDL7</strain>
    </source>
</reference>